<dbReference type="PANTHER" id="PTHR34220:SF9">
    <property type="entry name" value="SIGNAL TRANSDUCTION HISTIDINE KINASE INTERNAL REGION DOMAIN-CONTAINING PROTEIN"/>
    <property type="match status" value="1"/>
</dbReference>
<feature type="transmembrane region" description="Helical" evidence="4">
    <location>
        <begin position="60"/>
        <end position="81"/>
    </location>
</feature>
<feature type="domain" description="Histidine kinase/HSP90-like ATPase" evidence="5">
    <location>
        <begin position="268"/>
        <end position="374"/>
    </location>
</feature>
<keyword evidence="4" id="KW-0812">Transmembrane</keyword>
<feature type="transmembrane region" description="Helical" evidence="4">
    <location>
        <begin position="34"/>
        <end position="54"/>
    </location>
</feature>
<dbReference type="PANTHER" id="PTHR34220">
    <property type="entry name" value="SENSOR HISTIDINE KINASE YPDA"/>
    <property type="match status" value="1"/>
</dbReference>
<feature type="coiled-coil region" evidence="3">
    <location>
        <begin position="157"/>
        <end position="184"/>
    </location>
</feature>
<dbReference type="InterPro" id="IPR003594">
    <property type="entry name" value="HATPase_dom"/>
</dbReference>
<evidence type="ECO:0000256" key="4">
    <source>
        <dbReference type="SAM" id="Phobius"/>
    </source>
</evidence>
<keyword evidence="7" id="KW-1185">Reference proteome</keyword>
<sequence length="377" mass="40123">MGAPSAMTLPDPVLPAAPAAPSASHIARSLLRRGLAMALFCTAIAVLLTLAGHGRWWEQWVYSNAIGLLSWLVIDAGRVLIARHEEGMWPHGPRGLLLVAVGTLVGLVGGTALGDAVSGGHTWALIGQAPERALFIALVTIAASVVASFYYHARGTAQALEARAARAQRDLTETRLKLLEAQLEPHMMFNTLANLRVLVATDPPRAQAMLDHLIDYLRATLGGSRQLSHPLADEFARLRDYFELMAVRMGPRLQYTLDLPEALRSTAVPPLLLQPLAENAIRHGLEPSVPGGHIAVRARAIESAHGPLLQIEVQDTGVGLHSHAEAPLPAGGGGFGLTQVRERLATLHGAQARLELTPLAPQGTCARIVLPLNPSPA</sequence>
<proteinExistence type="predicted"/>
<organism evidence="6 7">
    <name type="scientific">Acidovorax lacteus</name>
    <dbReference type="NCBI Taxonomy" id="1924988"/>
    <lineage>
        <taxon>Bacteria</taxon>
        <taxon>Pseudomonadati</taxon>
        <taxon>Pseudomonadota</taxon>
        <taxon>Betaproteobacteria</taxon>
        <taxon>Burkholderiales</taxon>
        <taxon>Comamonadaceae</taxon>
        <taxon>Acidovorax</taxon>
    </lineage>
</organism>
<evidence type="ECO:0000256" key="2">
    <source>
        <dbReference type="ARBA" id="ARBA00012438"/>
    </source>
</evidence>
<dbReference type="InterPro" id="IPR036890">
    <property type="entry name" value="HATPase_C_sf"/>
</dbReference>
<dbReference type="SMART" id="SM00387">
    <property type="entry name" value="HATPase_c"/>
    <property type="match status" value="1"/>
</dbReference>
<dbReference type="PRINTS" id="PR00344">
    <property type="entry name" value="BCTRLSENSOR"/>
</dbReference>
<reference evidence="7" key="1">
    <citation type="journal article" date="2019" name="Int. J. Syst. Evol. Microbiol.">
        <title>The Global Catalogue of Microorganisms (GCM) 10K type strain sequencing project: providing services to taxonomists for standard genome sequencing and annotation.</title>
        <authorList>
            <consortium name="The Broad Institute Genomics Platform"/>
            <consortium name="The Broad Institute Genome Sequencing Center for Infectious Disease"/>
            <person name="Wu L."/>
            <person name="Ma J."/>
        </authorList>
    </citation>
    <scope>NUCLEOTIDE SEQUENCE [LARGE SCALE GENOMIC DNA]</scope>
    <source>
        <strain evidence="7">JCM 31890</strain>
    </source>
</reference>
<dbReference type="EC" id="2.7.13.3" evidence="2"/>
<dbReference type="InterPro" id="IPR004358">
    <property type="entry name" value="Sig_transdc_His_kin-like_C"/>
</dbReference>
<dbReference type="Pfam" id="PF02518">
    <property type="entry name" value="HATPase_c"/>
    <property type="match status" value="1"/>
</dbReference>
<comment type="catalytic activity">
    <reaction evidence="1">
        <text>ATP + protein L-histidine = ADP + protein N-phospho-L-histidine.</text>
        <dbReference type="EC" id="2.7.13.3"/>
    </reaction>
</comment>
<name>A0ABP8L5Q4_9BURK</name>
<feature type="transmembrane region" description="Helical" evidence="4">
    <location>
        <begin position="93"/>
        <end position="113"/>
    </location>
</feature>
<dbReference type="SUPFAM" id="SSF55874">
    <property type="entry name" value="ATPase domain of HSP90 chaperone/DNA topoisomerase II/histidine kinase"/>
    <property type="match status" value="1"/>
</dbReference>
<keyword evidence="4" id="KW-1133">Transmembrane helix</keyword>
<dbReference type="InterPro" id="IPR010559">
    <property type="entry name" value="Sig_transdc_His_kin_internal"/>
</dbReference>
<feature type="transmembrane region" description="Helical" evidence="4">
    <location>
        <begin position="133"/>
        <end position="153"/>
    </location>
</feature>
<evidence type="ECO:0000256" key="3">
    <source>
        <dbReference type="SAM" id="Coils"/>
    </source>
</evidence>
<dbReference type="InterPro" id="IPR050640">
    <property type="entry name" value="Bact_2-comp_sensor_kinase"/>
</dbReference>
<evidence type="ECO:0000256" key="1">
    <source>
        <dbReference type="ARBA" id="ARBA00000085"/>
    </source>
</evidence>
<dbReference type="EMBL" id="BAABEX010000008">
    <property type="protein sequence ID" value="GAA4422913.1"/>
    <property type="molecule type" value="Genomic_DNA"/>
</dbReference>
<dbReference type="Proteomes" id="UP001501788">
    <property type="component" value="Unassembled WGS sequence"/>
</dbReference>
<dbReference type="Gene3D" id="3.30.565.10">
    <property type="entry name" value="Histidine kinase-like ATPase, C-terminal domain"/>
    <property type="match status" value="1"/>
</dbReference>
<accession>A0ABP8L5Q4</accession>
<evidence type="ECO:0000259" key="5">
    <source>
        <dbReference type="SMART" id="SM00387"/>
    </source>
</evidence>
<keyword evidence="3" id="KW-0175">Coiled coil</keyword>
<protein>
    <recommendedName>
        <fullName evidence="2">histidine kinase</fullName>
        <ecNumber evidence="2">2.7.13.3</ecNumber>
    </recommendedName>
</protein>
<comment type="caution">
    <text evidence="6">The sequence shown here is derived from an EMBL/GenBank/DDBJ whole genome shotgun (WGS) entry which is preliminary data.</text>
</comment>
<evidence type="ECO:0000313" key="7">
    <source>
        <dbReference type="Proteomes" id="UP001501788"/>
    </source>
</evidence>
<evidence type="ECO:0000313" key="6">
    <source>
        <dbReference type="EMBL" id="GAA4422913.1"/>
    </source>
</evidence>
<dbReference type="Pfam" id="PF06580">
    <property type="entry name" value="His_kinase"/>
    <property type="match status" value="1"/>
</dbReference>
<keyword evidence="4" id="KW-0472">Membrane</keyword>
<gene>
    <name evidence="6" type="ORF">GCM10023090_14570</name>
</gene>